<dbReference type="Pfam" id="PF00196">
    <property type="entry name" value="GerE"/>
    <property type="match status" value="1"/>
</dbReference>
<evidence type="ECO:0000256" key="1">
    <source>
        <dbReference type="ARBA" id="ARBA00022553"/>
    </source>
</evidence>
<evidence type="ECO:0000259" key="6">
    <source>
        <dbReference type="PROSITE" id="PS50043"/>
    </source>
</evidence>
<dbReference type="SUPFAM" id="SSF52172">
    <property type="entry name" value="CheY-like"/>
    <property type="match status" value="1"/>
</dbReference>
<dbReference type="KEGG" id="gms:SOIL9_81190"/>
<accession>A0A6P2DG18</accession>
<dbReference type="EMBL" id="LR593886">
    <property type="protein sequence ID" value="VTS00632.1"/>
    <property type="molecule type" value="Genomic_DNA"/>
</dbReference>
<protein>
    <recommendedName>
        <fullName evidence="10">Response regulatory domain-containing protein</fullName>
    </recommendedName>
</protein>
<dbReference type="SMART" id="SM00448">
    <property type="entry name" value="REC"/>
    <property type="match status" value="1"/>
</dbReference>
<dbReference type="InterPro" id="IPR000792">
    <property type="entry name" value="Tscrpt_reg_LuxR_C"/>
</dbReference>
<feature type="domain" description="HTH luxR-type" evidence="6">
    <location>
        <begin position="148"/>
        <end position="213"/>
    </location>
</feature>
<reference evidence="8 9" key="1">
    <citation type="submission" date="2019-05" db="EMBL/GenBank/DDBJ databases">
        <authorList>
            <consortium name="Science for Life Laboratories"/>
        </authorList>
    </citation>
    <scope>NUCLEOTIDE SEQUENCE [LARGE SCALE GENOMIC DNA]</scope>
    <source>
        <strain evidence="8">Soil9</strain>
    </source>
</reference>
<keyword evidence="4" id="KW-0804">Transcription</keyword>
<evidence type="ECO:0000256" key="5">
    <source>
        <dbReference type="PROSITE-ProRule" id="PRU00169"/>
    </source>
</evidence>
<dbReference type="GO" id="GO:0003677">
    <property type="term" value="F:DNA binding"/>
    <property type="evidence" value="ECO:0007669"/>
    <property type="project" value="UniProtKB-KW"/>
</dbReference>
<dbReference type="Proteomes" id="UP000464178">
    <property type="component" value="Chromosome"/>
</dbReference>
<feature type="domain" description="Response regulatory" evidence="7">
    <location>
        <begin position="10"/>
        <end position="126"/>
    </location>
</feature>
<evidence type="ECO:0000313" key="8">
    <source>
        <dbReference type="EMBL" id="VTS00632.1"/>
    </source>
</evidence>
<dbReference type="InterPro" id="IPR016032">
    <property type="entry name" value="Sig_transdc_resp-reg_C-effctor"/>
</dbReference>
<evidence type="ECO:0008006" key="10">
    <source>
        <dbReference type="Google" id="ProtNLM"/>
    </source>
</evidence>
<dbReference type="SMART" id="SM00421">
    <property type="entry name" value="HTH_LUXR"/>
    <property type="match status" value="1"/>
</dbReference>
<dbReference type="InterPro" id="IPR001789">
    <property type="entry name" value="Sig_transdc_resp-reg_receiver"/>
</dbReference>
<dbReference type="InterPro" id="IPR039420">
    <property type="entry name" value="WalR-like"/>
</dbReference>
<keyword evidence="9" id="KW-1185">Reference proteome</keyword>
<dbReference type="GO" id="GO:0000160">
    <property type="term" value="P:phosphorelay signal transduction system"/>
    <property type="evidence" value="ECO:0007669"/>
    <property type="project" value="InterPro"/>
</dbReference>
<evidence type="ECO:0000256" key="2">
    <source>
        <dbReference type="ARBA" id="ARBA00023015"/>
    </source>
</evidence>
<dbReference type="InterPro" id="IPR058245">
    <property type="entry name" value="NreC/VraR/RcsB-like_REC"/>
</dbReference>
<dbReference type="PANTHER" id="PTHR43214">
    <property type="entry name" value="TWO-COMPONENT RESPONSE REGULATOR"/>
    <property type="match status" value="1"/>
</dbReference>
<dbReference type="PANTHER" id="PTHR43214:SF41">
    <property type="entry name" value="NITRATE_NITRITE RESPONSE REGULATOR PROTEIN NARP"/>
    <property type="match status" value="1"/>
</dbReference>
<dbReference type="Gene3D" id="3.40.50.2300">
    <property type="match status" value="1"/>
</dbReference>
<evidence type="ECO:0000259" key="7">
    <source>
        <dbReference type="PROSITE" id="PS50110"/>
    </source>
</evidence>
<dbReference type="PROSITE" id="PS50110">
    <property type="entry name" value="RESPONSE_REGULATORY"/>
    <property type="match status" value="1"/>
</dbReference>
<comment type="caution">
    <text evidence="5">Lacks conserved residue(s) required for the propagation of feature annotation.</text>
</comment>
<evidence type="ECO:0000313" key="9">
    <source>
        <dbReference type="Proteomes" id="UP000464178"/>
    </source>
</evidence>
<keyword evidence="2" id="KW-0805">Transcription regulation</keyword>
<gene>
    <name evidence="8" type="ORF">SOIL9_81190</name>
</gene>
<proteinExistence type="predicted"/>
<dbReference type="CDD" id="cd06170">
    <property type="entry name" value="LuxR_C_like"/>
    <property type="match status" value="1"/>
</dbReference>
<dbReference type="GO" id="GO:0006355">
    <property type="term" value="P:regulation of DNA-templated transcription"/>
    <property type="evidence" value="ECO:0007669"/>
    <property type="project" value="InterPro"/>
</dbReference>
<dbReference type="PROSITE" id="PS00622">
    <property type="entry name" value="HTH_LUXR_1"/>
    <property type="match status" value="1"/>
</dbReference>
<keyword evidence="1" id="KW-0597">Phosphoprotein</keyword>
<dbReference type="PRINTS" id="PR00038">
    <property type="entry name" value="HTHLUXR"/>
</dbReference>
<dbReference type="PROSITE" id="PS50043">
    <property type="entry name" value="HTH_LUXR_2"/>
    <property type="match status" value="1"/>
</dbReference>
<evidence type="ECO:0000256" key="3">
    <source>
        <dbReference type="ARBA" id="ARBA00023125"/>
    </source>
</evidence>
<dbReference type="AlphaFoldDB" id="A0A6P2DG18"/>
<dbReference type="InterPro" id="IPR011006">
    <property type="entry name" value="CheY-like_superfamily"/>
</dbReference>
<sequence>MTSAPGNVTRVLVADPHAVAREGLKAILGSRADSAVVGEAADGPGALVRAGELSPDVVVMEADLPGLDAAQVMTRLRELPLVPKVLVFTACEYPEVVRLLWTEGASGYALKTSPTEQLVQAVRTVAGGGRYLDPGVSGDGLIGKADGATDPAAELSARETQVVRLIALGYSNKEIAVRLKLSVKTVETYKTRALEKLHFRSRVDIVRYATRYGWLTRGAPGPPLADQETPF</sequence>
<evidence type="ECO:0000256" key="4">
    <source>
        <dbReference type="ARBA" id="ARBA00023163"/>
    </source>
</evidence>
<name>A0A6P2DG18_9BACT</name>
<dbReference type="SUPFAM" id="SSF46894">
    <property type="entry name" value="C-terminal effector domain of the bipartite response regulators"/>
    <property type="match status" value="1"/>
</dbReference>
<dbReference type="Pfam" id="PF00072">
    <property type="entry name" value="Response_reg"/>
    <property type="match status" value="1"/>
</dbReference>
<organism evidence="8 9">
    <name type="scientific">Gemmata massiliana</name>
    <dbReference type="NCBI Taxonomy" id="1210884"/>
    <lineage>
        <taxon>Bacteria</taxon>
        <taxon>Pseudomonadati</taxon>
        <taxon>Planctomycetota</taxon>
        <taxon>Planctomycetia</taxon>
        <taxon>Gemmatales</taxon>
        <taxon>Gemmataceae</taxon>
        <taxon>Gemmata</taxon>
    </lineage>
</organism>
<dbReference type="CDD" id="cd17535">
    <property type="entry name" value="REC_NarL-like"/>
    <property type="match status" value="1"/>
</dbReference>
<keyword evidence="3" id="KW-0238">DNA-binding</keyword>